<accession>A0ABQ9DQS4</accession>
<organism evidence="7 8">
    <name type="scientific">Willisornis vidua</name>
    <name type="common">Xingu scale-backed antbird</name>
    <dbReference type="NCBI Taxonomy" id="1566151"/>
    <lineage>
        <taxon>Eukaryota</taxon>
        <taxon>Metazoa</taxon>
        <taxon>Chordata</taxon>
        <taxon>Craniata</taxon>
        <taxon>Vertebrata</taxon>
        <taxon>Euteleostomi</taxon>
        <taxon>Archelosauria</taxon>
        <taxon>Archosauria</taxon>
        <taxon>Dinosauria</taxon>
        <taxon>Saurischia</taxon>
        <taxon>Theropoda</taxon>
        <taxon>Coelurosauria</taxon>
        <taxon>Aves</taxon>
        <taxon>Neognathae</taxon>
        <taxon>Neoaves</taxon>
        <taxon>Telluraves</taxon>
        <taxon>Australaves</taxon>
        <taxon>Passeriformes</taxon>
        <taxon>Thamnophilidae</taxon>
        <taxon>Willisornis</taxon>
    </lineage>
</organism>
<dbReference type="PANTHER" id="PTHR25462:SF229">
    <property type="entry name" value="TRANSCRIPTION INTERMEDIARY FACTOR 1-BETA"/>
    <property type="match status" value="1"/>
</dbReference>
<dbReference type="InterPro" id="IPR047153">
    <property type="entry name" value="TRIM45/56/19-like"/>
</dbReference>
<protein>
    <submittedName>
        <fullName evidence="7">Tripartite motif-containing protein 59</fullName>
    </submittedName>
</protein>
<evidence type="ECO:0000259" key="5">
    <source>
        <dbReference type="PROSITE" id="PS50089"/>
    </source>
</evidence>
<dbReference type="SUPFAM" id="SSF57850">
    <property type="entry name" value="RING/U-box"/>
    <property type="match status" value="1"/>
</dbReference>
<dbReference type="PROSITE" id="PS00518">
    <property type="entry name" value="ZF_RING_1"/>
    <property type="match status" value="1"/>
</dbReference>
<keyword evidence="8" id="KW-1185">Reference proteome</keyword>
<dbReference type="EMBL" id="WHWB01032463">
    <property type="protein sequence ID" value="KAJ7425623.1"/>
    <property type="molecule type" value="Genomic_DNA"/>
</dbReference>
<reference evidence="7" key="1">
    <citation type="submission" date="2019-10" db="EMBL/GenBank/DDBJ databases">
        <authorList>
            <person name="Soares A.E.R."/>
            <person name="Aleixo A."/>
            <person name="Schneider P."/>
            <person name="Miyaki C.Y."/>
            <person name="Schneider M.P."/>
            <person name="Mello C."/>
            <person name="Vasconcelos A.T.R."/>
        </authorList>
    </citation>
    <scope>NUCLEOTIDE SEQUENCE</scope>
    <source>
        <tissue evidence="7">Muscle</tissue>
    </source>
</reference>
<dbReference type="InterPro" id="IPR013083">
    <property type="entry name" value="Znf_RING/FYVE/PHD"/>
</dbReference>
<comment type="caution">
    <text evidence="7">The sequence shown here is derived from an EMBL/GenBank/DDBJ whole genome shotgun (WGS) entry which is preliminary data.</text>
</comment>
<dbReference type="PANTHER" id="PTHR25462">
    <property type="entry name" value="BONUS, ISOFORM C-RELATED"/>
    <property type="match status" value="1"/>
</dbReference>
<dbReference type="Pfam" id="PF13445">
    <property type="entry name" value="zf-RING_UBOX"/>
    <property type="match status" value="1"/>
</dbReference>
<dbReference type="InterPro" id="IPR027370">
    <property type="entry name" value="Znf-RING_euk"/>
</dbReference>
<name>A0ABQ9DQS4_9PASS</name>
<evidence type="ECO:0000313" key="8">
    <source>
        <dbReference type="Proteomes" id="UP001145742"/>
    </source>
</evidence>
<dbReference type="SUPFAM" id="SSF57845">
    <property type="entry name" value="B-box zinc-binding domain"/>
    <property type="match status" value="1"/>
</dbReference>
<keyword evidence="2 4" id="KW-0863">Zinc-finger</keyword>
<keyword evidence="3" id="KW-0862">Zinc</keyword>
<proteinExistence type="predicted"/>
<dbReference type="InterPro" id="IPR017907">
    <property type="entry name" value="Znf_RING_CS"/>
</dbReference>
<dbReference type="InterPro" id="IPR001841">
    <property type="entry name" value="Znf_RING"/>
</dbReference>
<feature type="domain" description="RING-type" evidence="5">
    <location>
        <begin position="10"/>
        <end position="52"/>
    </location>
</feature>
<gene>
    <name evidence="7" type="primary">TRIM59</name>
    <name evidence="7" type="ORF">WISP_22790</name>
</gene>
<dbReference type="Gene3D" id="3.30.160.60">
    <property type="entry name" value="Classic Zinc Finger"/>
    <property type="match status" value="1"/>
</dbReference>
<dbReference type="Gene3D" id="3.30.40.10">
    <property type="entry name" value="Zinc/RING finger domain, C3HC4 (zinc finger)"/>
    <property type="match status" value="1"/>
</dbReference>
<evidence type="ECO:0000256" key="1">
    <source>
        <dbReference type="ARBA" id="ARBA00022723"/>
    </source>
</evidence>
<evidence type="ECO:0000256" key="4">
    <source>
        <dbReference type="PROSITE-ProRule" id="PRU00024"/>
    </source>
</evidence>
<evidence type="ECO:0000259" key="6">
    <source>
        <dbReference type="PROSITE" id="PS50119"/>
    </source>
</evidence>
<evidence type="ECO:0000256" key="3">
    <source>
        <dbReference type="ARBA" id="ARBA00022833"/>
    </source>
</evidence>
<dbReference type="Pfam" id="PF00643">
    <property type="entry name" value="zf-B_box"/>
    <property type="match status" value="1"/>
</dbReference>
<dbReference type="InterPro" id="IPR000315">
    <property type="entry name" value="Znf_B-box"/>
</dbReference>
<evidence type="ECO:0000256" key="2">
    <source>
        <dbReference type="ARBA" id="ARBA00022771"/>
    </source>
</evidence>
<evidence type="ECO:0000313" key="7">
    <source>
        <dbReference type="EMBL" id="KAJ7425623.1"/>
    </source>
</evidence>
<sequence length="403" mass="45894">MERLEEELTCAVCCGVFRDPRVLPCSHTFCRECLQGVLQLSPRSCLRCPSCRAVLDLPAPTALQALPTSFALRAVIEKWQQQQEEPRAEGTCPEHPRQPLNIYCLLDRQGVCGLCLTSGRHRGHPIADPQRAAGRLRGQLTDGHWRDVQLCHMRLTMQKSQCEELLRSEREVVVQYFSKLGETLESKKEALLRALEELNRRFLEEHEPLVEEVSKMKVEEIELKYLNASVRKEKSPLLCLEKLEELQQRIKALQQKELPDVRPLEIYPRMEDLLRNVWSRTEIGQIHKILPPKLKLIPRRKSCSKCPGKENRESKEQLWAVKPLPVLLLLGVAGAAFCLLKALSAGAIQAAPAWGMEFLLQVYQNSCTHVQRAVDGLCHTFTSLMGMCRGIVPFDFVHGWMPA</sequence>
<dbReference type="PROSITE" id="PS50119">
    <property type="entry name" value="ZF_BBOX"/>
    <property type="match status" value="1"/>
</dbReference>
<dbReference type="Proteomes" id="UP001145742">
    <property type="component" value="Unassembled WGS sequence"/>
</dbReference>
<dbReference type="PROSITE" id="PS50089">
    <property type="entry name" value="ZF_RING_2"/>
    <property type="match status" value="1"/>
</dbReference>
<dbReference type="SMART" id="SM00184">
    <property type="entry name" value="RING"/>
    <property type="match status" value="1"/>
</dbReference>
<feature type="domain" description="B box-type" evidence="6">
    <location>
        <begin position="87"/>
        <end position="129"/>
    </location>
</feature>
<keyword evidence="1" id="KW-0479">Metal-binding</keyword>
<dbReference type="SMART" id="SM00336">
    <property type="entry name" value="BBOX"/>
    <property type="match status" value="1"/>
</dbReference>